<evidence type="ECO:0000313" key="3">
    <source>
        <dbReference type="Proteomes" id="UP001597542"/>
    </source>
</evidence>
<evidence type="ECO:0000313" key="2">
    <source>
        <dbReference type="EMBL" id="MFD2481332.1"/>
    </source>
</evidence>
<dbReference type="SUPFAM" id="SSF46785">
    <property type="entry name" value="Winged helix' DNA-binding domain"/>
    <property type="match status" value="1"/>
</dbReference>
<dbReference type="EMBL" id="JBHUKQ010000010">
    <property type="protein sequence ID" value="MFD2481332.1"/>
    <property type="molecule type" value="Genomic_DNA"/>
</dbReference>
<accession>A0ABW5HWG0</accession>
<dbReference type="InterPro" id="IPR036390">
    <property type="entry name" value="WH_DNA-bd_sf"/>
</dbReference>
<dbReference type="RefSeq" id="WP_344274108.1">
    <property type="nucleotide sequence ID" value="NZ_BAAAHV010000011.1"/>
</dbReference>
<gene>
    <name evidence="2" type="ORF">ACFSUT_13695</name>
</gene>
<dbReference type="InterPro" id="IPR001845">
    <property type="entry name" value="HTH_ArsR_DNA-bd_dom"/>
</dbReference>
<evidence type="ECO:0000259" key="1">
    <source>
        <dbReference type="SMART" id="SM00418"/>
    </source>
</evidence>
<proteinExistence type="predicted"/>
<dbReference type="InterPro" id="IPR036388">
    <property type="entry name" value="WH-like_DNA-bd_sf"/>
</dbReference>
<dbReference type="Gene3D" id="1.10.10.10">
    <property type="entry name" value="Winged helix-like DNA-binding domain superfamily/Winged helix DNA-binding domain"/>
    <property type="match status" value="1"/>
</dbReference>
<dbReference type="CDD" id="cd00090">
    <property type="entry name" value="HTH_ARSR"/>
    <property type="match status" value="1"/>
</dbReference>
<dbReference type="Pfam" id="PF12840">
    <property type="entry name" value="HTH_20"/>
    <property type="match status" value="1"/>
</dbReference>
<dbReference type="SMART" id="SM00418">
    <property type="entry name" value="HTH_ARSR"/>
    <property type="match status" value="1"/>
</dbReference>
<comment type="caution">
    <text evidence="2">The sequence shown here is derived from an EMBL/GenBank/DDBJ whole genome shotgun (WGS) entry which is preliminary data.</text>
</comment>
<sequence length="198" mass="21549">MAEVPPQLPPRKRIDDVELLRALAHPLRSALVHHLMAVGPSTASECADAVGSTASNCSWHLRKLAEHGLVERAEGGDGRERPWRACHVGLVLGRPGGDPALTAAQLAVTGTELAEEQELTQRYLDTVETLDEDWRETGGFFSYGLNATPEEVNALTKAIDDLIRPYVSTIRKDAPVDARAVFLGMRAFRRIGHDGKPA</sequence>
<name>A0ABW5HWG0_9PSEU</name>
<reference evidence="3" key="1">
    <citation type="journal article" date="2019" name="Int. J. Syst. Evol. Microbiol.">
        <title>The Global Catalogue of Microorganisms (GCM) 10K type strain sequencing project: providing services to taxonomists for standard genome sequencing and annotation.</title>
        <authorList>
            <consortium name="The Broad Institute Genomics Platform"/>
            <consortium name="The Broad Institute Genome Sequencing Center for Infectious Disease"/>
            <person name="Wu L."/>
            <person name="Ma J."/>
        </authorList>
    </citation>
    <scope>NUCLEOTIDE SEQUENCE [LARGE SCALE GENOMIC DNA]</scope>
    <source>
        <strain evidence="3">CGMCC 4.7638</strain>
    </source>
</reference>
<protein>
    <submittedName>
        <fullName evidence="2">Helix-turn-helix domain-containing protein</fullName>
    </submittedName>
</protein>
<feature type="domain" description="HTH arsR-type" evidence="1">
    <location>
        <begin position="18"/>
        <end position="109"/>
    </location>
</feature>
<dbReference type="InterPro" id="IPR011991">
    <property type="entry name" value="ArsR-like_HTH"/>
</dbReference>
<keyword evidence="3" id="KW-1185">Reference proteome</keyword>
<organism evidence="2 3">
    <name type="scientific">Amycolatopsis albidoflavus</name>
    <dbReference type="NCBI Taxonomy" id="102226"/>
    <lineage>
        <taxon>Bacteria</taxon>
        <taxon>Bacillati</taxon>
        <taxon>Actinomycetota</taxon>
        <taxon>Actinomycetes</taxon>
        <taxon>Pseudonocardiales</taxon>
        <taxon>Pseudonocardiaceae</taxon>
        <taxon>Amycolatopsis</taxon>
    </lineage>
</organism>
<dbReference type="Proteomes" id="UP001597542">
    <property type="component" value="Unassembled WGS sequence"/>
</dbReference>